<keyword evidence="3" id="KW-1185">Reference proteome</keyword>
<feature type="region of interest" description="Disordered" evidence="1">
    <location>
        <begin position="534"/>
        <end position="561"/>
    </location>
</feature>
<evidence type="ECO:0000256" key="1">
    <source>
        <dbReference type="SAM" id="MobiDB-lite"/>
    </source>
</evidence>
<reference evidence="2 3" key="1">
    <citation type="submission" date="2023-01" db="EMBL/GenBank/DDBJ databases">
        <authorList>
            <person name="Whitehead M."/>
        </authorList>
    </citation>
    <scope>NUCLEOTIDE SEQUENCE [LARGE SCALE GENOMIC DNA]</scope>
</reference>
<gene>
    <name evidence="2" type="ORF">MEUPH1_LOCUS7597</name>
</gene>
<evidence type="ECO:0000313" key="2">
    <source>
        <dbReference type="EMBL" id="CAI6351230.1"/>
    </source>
</evidence>
<feature type="compositionally biased region" description="Acidic residues" evidence="1">
    <location>
        <begin position="30"/>
        <end position="53"/>
    </location>
</feature>
<name>A0AAV0W5V4_9HEMI</name>
<accession>A0AAV0W5V4</accession>
<sequence length="1609" mass="186744">MEDNEAYRQITLARILVNLGHSYLHTVDIENSDDESGESESGDTGGEETEGEEKEVQTKFKASKQQNIEEEEDQFDKQLNDKVIKQRELEKKTNLEDIPQQFYRDIQQKSYNNLPVEADTEKHELEKEVANKSNDKKHKLNTDLPKEFNNTIQQRLEYGVELIGEVQDEFSKKQEKVHPDDQPKIDINKEHECNEQLIKDSENEIQIQLLVEAPPMPGVDVELYLEVQVDSGCQLNIKKEKVLGEKQKNVDKEHQETVDKNIEHTDHKDRQAVNKNVQIKFNEVNISQDIAEDIQDKINKGSKQNLEEEKIQPELNENLQEQYDNEVQHDVKELQQDDYEETMNTNHKRILQEIESLMCDFKNRKNEEEECDELTAIRIAKLTKEIEELEIDMEQKRDEELEREYNDEFKRMFSSVVKEKFLEKLLLSFNEDVAPYYKRIENLLSNYFPTKLDTINDKILIDPVHSKPHEDLKERSDISDGAFEEIHEEPDKISEDVEKGSNDEIYYFEEVPEESNMEMGELEDEVVQAVSDIENEDETQEESDVDVEGLSNPDDKVTGGLDWNYQIDSEINANESNGQSLQESDEEIEELNDDVNIVTEIVYDYEVEEEAESSSIEELSPIEESPSTDDEFNSTEIEQRNEEIQQKIGKEGQCIISSSSIHELQGYVQEKSDNDEPQNFEDLQLQMEIENIQDLDEIPLKLKIQQEEFEEKLHQQMKTFQEEFYKNSKLEYEKEQQLKGNTLIDPIYDREQKLFYKIKGNFLKTTDKYKDLAQRKMIEALQQKVDEKQLLEMKEFPEEFVEPNIEIEDLHKEVLQLQRECDELEPEFSYNIPLVVDEKPSNNRTKKVKYNLYNKLHEIHKKKLCFFADSKEWPEKYLYPSCLLDELFDDPSEVNPNVFVITLFSVDIGYSIKITMNKNKPPVETFYSYADDSILDFVEREQLPPCLLDLFDEARPRLFYNGRVIAEIHNKYHGEDSTRIYRILLHPHNLSIQSDVDRIIAKCSPAYCSYEQRLKIESQLLLRNFPVMCIDSSPIAGLTVQLQHQLLSRRTITLNPLKVKNNDSSNFEMYVSKKLEDDRLNESQNESTKLMKDTASENTIHHLLWKFEFRIDTFKIIKLYVFVITETLEYSMLLCMNSIVPRSKKMRFKINLKTNKLKSYIDVILEFLKKNVNPDTLVVRRYKSDDKSVPQSTTCVPSLLNDNVYEPSSTDICKFLDELLEFIPKIESEETDVTKRCLYYGVKSKKKDINFGSSKRVPKNIENKKNQKRKKRVQDFELKNVIPRKVESLSTSKISVDSKSLKSSIIPINVSLGLKSLPTKSLNPVKPLVTGSKSNALLDNRSFNIVYKELDSNSAKKIVLVSSPMTTLPTVSSHITVVSLQQSFTDAALPPESSTATIKSLAPRYKTIFSSAALNTDYRLASKNSEKFENPSVSKYIKSKPVILSKADYNKCLRKNYFSLETSFGKINSQPPLRNFVRGLRSCDDEMENNIKIVKHVHRNGICLKGPEFIINKEGLSVASKITEGRLSNERNATYSQETKQLNDDLTTNIDSLSNLQVTSPNPVITLVPSSLNKFNNQDQMNDISFQEINYTSPSSTENIKSVKRKRSS</sequence>
<feature type="region of interest" description="Disordered" evidence="1">
    <location>
        <begin position="608"/>
        <end position="634"/>
    </location>
</feature>
<comment type="caution">
    <text evidence="2">The sequence shown here is derived from an EMBL/GenBank/DDBJ whole genome shotgun (WGS) entry which is preliminary data.</text>
</comment>
<proteinExistence type="predicted"/>
<dbReference type="EMBL" id="CARXXK010000001">
    <property type="protein sequence ID" value="CAI6351230.1"/>
    <property type="molecule type" value="Genomic_DNA"/>
</dbReference>
<protein>
    <submittedName>
        <fullName evidence="2">Uncharacterized protein</fullName>
    </submittedName>
</protein>
<feature type="region of interest" description="Disordered" evidence="1">
    <location>
        <begin position="28"/>
        <end position="75"/>
    </location>
</feature>
<organism evidence="2 3">
    <name type="scientific">Macrosiphum euphorbiae</name>
    <name type="common">potato aphid</name>
    <dbReference type="NCBI Taxonomy" id="13131"/>
    <lineage>
        <taxon>Eukaryota</taxon>
        <taxon>Metazoa</taxon>
        <taxon>Ecdysozoa</taxon>
        <taxon>Arthropoda</taxon>
        <taxon>Hexapoda</taxon>
        <taxon>Insecta</taxon>
        <taxon>Pterygota</taxon>
        <taxon>Neoptera</taxon>
        <taxon>Paraneoptera</taxon>
        <taxon>Hemiptera</taxon>
        <taxon>Sternorrhyncha</taxon>
        <taxon>Aphidomorpha</taxon>
        <taxon>Aphidoidea</taxon>
        <taxon>Aphididae</taxon>
        <taxon>Macrosiphini</taxon>
        <taxon>Macrosiphum</taxon>
    </lineage>
</organism>
<dbReference type="Proteomes" id="UP001160148">
    <property type="component" value="Unassembled WGS sequence"/>
</dbReference>
<feature type="compositionally biased region" description="Acidic residues" evidence="1">
    <location>
        <begin position="534"/>
        <end position="547"/>
    </location>
</feature>
<feature type="compositionally biased region" description="Low complexity" evidence="1">
    <location>
        <begin position="613"/>
        <end position="625"/>
    </location>
</feature>
<evidence type="ECO:0000313" key="3">
    <source>
        <dbReference type="Proteomes" id="UP001160148"/>
    </source>
</evidence>